<dbReference type="AlphaFoldDB" id="A0A0C9XC32"/>
<protein>
    <submittedName>
        <fullName evidence="2">Unplaced genomic scaffold K443scaffold_225, whole genome shotgun sequence</fullName>
    </submittedName>
</protein>
<feature type="compositionally biased region" description="Basic and acidic residues" evidence="1">
    <location>
        <begin position="433"/>
        <end position="449"/>
    </location>
</feature>
<keyword evidence="3" id="KW-1185">Reference proteome</keyword>
<dbReference type="HOGENOM" id="CLU_609823_0_0_1"/>
<evidence type="ECO:0000313" key="3">
    <source>
        <dbReference type="Proteomes" id="UP000054477"/>
    </source>
</evidence>
<feature type="compositionally biased region" description="Basic residues" evidence="1">
    <location>
        <begin position="19"/>
        <end position="29"/>
    </location>
</feature>
<feature type="compositionally biased region" description="Basic and acidic residues" evidence="1">
    <location>
        <begin position="414"/>
        <end position="426"/>
    </location>
</feature>
<feature type="region of interest" description="Disordered" evidence="1">
    <location>
        <begin position="352"/>
        <end position="449"/>
    </location>
</feature>
<evidence type="ECO:0000256" key="1">
    <source>
        <dbReference type="SAM" id="MobiDB-lite"/>
    </source>
</evidence>
<feature type="region of interest" description="Disordered" evidence="1">
    <location>
        <begin position="1"/>
        <end position="69"/>
    </location>
</feature>
<feature type="compositionally biased region" description="Basic and acidic residues" evidence="1">
    <location>
        <begin position="366"/>
        <end position="393"/>
    </location>
</feature>
<proteinExistence type="predicted"/>
<sequence length="449" mass="48017">MKREITVVDSDNDDEPVKQKSKAKKAAKGKAKDKLATTKVVVNKGKGKQADNGAPAKLVKKSTAATTATAAAPITTTAATPTTTAAAETTAATGTCARKINPCPIKKPLMDTASVDAGAHESEPAVTHERSIPLVPVLSTIRPATQVGRTAPAPIPLNVAPTTTRMAPSVQRDTAAPDATCKAFSVTTEAASVATRKAPLVPLLEAAPDATRKVPSVPPEAVPNTTRKVPPAVPAISKCVPTPQAPPENTRASTTLDALVPPVSHRPETPVAPRFDSPSPPKCTAEEVTEPTTHKRFRASSSPSPAEGAPRNPSGHRDGSSRYTSAWDSQYGYNHNHYAAPPFAGYYPGYPPPPNWGQPPGYPTADYERRPHNDDYPTADYHERRPRSDDKYSPHPMSAYHHGGPPSFFPPPHDYSRGHTPSEYREHHARSRTPSDHHEHRAGNHKKET</sequence>
<dbReference type="STRING" id="1095629.A0A0C9XC32"/>
<organism evidence="2 3">
    <name type="scientific">Laccaria amethystina LaAM-08-1</name>
    <dbReference type="NCBI Taxonomy" id="1095629"/>
    <lineage>
        <taxon>Eukaryota</taxon>
        <taxon>Fungi</taxon>
        <taxon>Dikarya</taxon>
        <taxon>Basidiomycota</taxon>
        <taxon>Agaricomycotina</taxon>
        <taxon>Agaricomycetes</taxon>
        <taxon>Agaricomycetidae</taxon>
        <taxon>Agaricales</taxon>
        <taxon>Agaricineae</taxon>
        <taxon>Hydnangiaceae</taxon>
        <taxon>Laccaria</taxon>
    </lineage>
</organism>
<feature type="region of interest" description="Disordered" evidence="1">
    <location>
        <begin position="237"/>
        <end position="323"/>
    </location>
</feature>
<reference evidence="2 3" key="1">
    <citation type="submission" date="2014-04" db="EMBL/GenBank/DDBJ databases">
        <authorList>
            <consortium name="DOE Joint Genome Institute"/>
            <person name="Kuo A."/>
            <person name="Kohler A."/>
            <person name="Nagy L.G."/>
            <person name="Floudas D."/>
            <person name="Copeland A."/>
            <person name="Barry K.W."/>
            <person name="Cichocki N."/>
            <person name="Veneault-Fourrey C."/>
            <person name="LaButti K."/>
            <person name="Lindquist E.A."/>
            <person name="Lipzen A."/>
            <person name="Lundell T."/>
            <person name="Morin E."/>
            <person name="Murat C."/>
            <person name="Sun H."/>
            <person name="Tunlid A."/>
            <person name="Henrissat B."/>
            <person name="Grigoriev I.V."/>
            <person name="Hibbett D.S."/>
            <person name="Martin F."/>
            <person name="Nordberg H.P."/>
            <person name="Cantor M.N."/>
            <person name="Hua S.X."/>
        </authorList>
    </citation>
    <scope>NUCLEOTIDE SEQUENCE [LARGE SCALE GENOMIC DNA]</scope>
    <source>
        <strain evidence="2 3">LaAM-08-1</strain>
    </source>
</reference>
<dbReference type="EMBL" id="KN838760">
    <property type="protein sequence ID" value="KIJ95321.1"/>
    <property type="molecule type" value="Genomic_DNA"/>
</dbReference>
<reference evidence="3" key="2">
    <citation type="submission" date="2015-01" db="EMBL/GenBank/DDBJ databases">
        <title>Evolutionary Origins and Diversification of the Mycorrhizal Mutualists.</title>
        <authorList>
            <consortium name="DOE Joint Genome Institute"/>
            <consortium name="Mycorrhizal Genomics Consortium"/>
            <person name="Kohler A."/>
            <person name="Kuo A."/>
            <person name="Nagy L.G."/>
            <person name="Floudas D."/>
            <person name="Copeland A."/>
            <person name="Barry K.W."/>
            <person name="Cichocki N."/>
            <person name="Veneault-Fourrey C."/>
            <person name="LaButti K."/>
            <person name="Lindquist E.A."/>
            <person name="Lipzen A."/>
            <person name="Lundell T."/>
            <person name="Morin E."/>
            <person name="Murat C."/>
            <person name="Riley R."/>
            <person name="Ohm R."/>
            <person name="Sun H."/>
            <person name="Tunlid A."/>
            <person name="Henrissat B."/>
            <person name="Grigoriev I.V."/>
            <person name="Hibbett D.S."/>
            <person name="Martin F."/>
        </authorList>
    </citation>
    <scope>NUCLEOTIDE SEQUENCE [LARGE SCALE GENOMIC DNA]</scope>
    <source>
        <strain evidence="3">LaAM-08-1</strain>
    </source>
</reference>
<evidence type="ECO:0000313" key="2">
    <source>
        <dbReference type="EMBL" id="KIJ95321.1"/>
    </source>
</evidence>
<name>A0A0C9XC32_9AGAR</name>
<dbReference type="Proteomes" id="UP000054477">
    <property type="component" value="Unassembled WGS sequence"/>
</dbReference>
<gene>
    <name evidence="2" type="ORF">K443DRAFT_11459</name>
</gene>
<accession>A0A0C9XC32</accession>
<feature type="compositionally biased region" description="Pro residues" evidence="1">
    <location>
        <begin position="352"/>
        <end position="362"/>
    </location>
</feature>